<protein>
    <submittedName>
        <fullName evidence="1">Uncharacterized protein</fullName>
    </submittedName>
</protein>
<dbReference type="Proteomes" id="UP000254340">
    <property type="component" value="Unassembled WGS sequence"/>
</dbReference>
<name>A0A377XG77_KLEPN</name>
<dbReference type="EMBL" id="UGLH01000006">
    <property type="protein sequence ID" value="STT81668.1"/>
    <property type="molecule type" value="Genomic_DNA"/>
</dbReference>
<accession>A0A377XG77</accession>
<proteinExistence type="predicted"/>
<sequence>MRLAVPRVSLTTSPLRLQTEITSSSLSRVAINSVGDSFNRFCTTRCPIKFFLHPLEILFTPGLQQRQGFAGKPAGHIAGKLSGIIRMKRLLYHNVEGAFNRR</sequence>
<reference evidence="1 2" key="1">
    <citation type="submission" date="2018-06" db="EMBL/GenBank/DDBJ databases">
        <authorList>
            <consortium name="Pathogen Informatics"/>
            <person name="Doyle S."/>
        </authorList>
    </citation>
    <scope>NUCLEOTIDE SEQUENCE [LARGE SCALE GENOMIC DNA]</scope>
    <source>
        <strain evidence="1 2">NCTC5047</strain>
    </source>
</reference>
<evidence type="ECO:0000313" key="2">
    <source>
        <dbReference type="Proteomes" id="UP000254340"/>
    </source>
</evidence>
<dbReference type="AlphaFoldDB" id="A0A377XG77"/>
<organism evidence="1 2">
    <name type="scientific">Klebsiella pneumoniae</name>
    <dbReference type="NCBI Taxonomy" id="573"/>
    <lineage>
        <taxon>Bacteria</taxon>
        <taxon>Pseudomonadati</taxon>
        <taxon>Pseudomonadota</taxon>
        <taxon>Gammaproteobacteria</taxon>
        <taxon>Enterobacterales</taxon>
        <taxon>Enterobacteriaceae</taxon>
        <taxon>Klebsiella/Raoultella group</taxon>
        <taxon>Klebsiella</taxon>
        <taxon>Klebsiella pneumoniae complex</taxon>
    </lineage>
</organism>
<evidence type="ECO:0000313" key="1">
    <source>
        <dbReference type="EMBL" id="STT81668.1"/>
    </source>
</evidence>
<gene>
    <name evidence="1" type="ORF">NCTC5047_02600</name>
</gene>